<accession>A0A445M1V1</accession>
<comment type="caution">
    <text evidence="5">The sequence shown here is derived from an EMBL/GenBank/DDBJ whole genome shotgun (WGS) entry which is preliminary data.</text>
</comment>
<dbReference type="AlphaFoldDB" id="A0A445M1V1"/>
<keyword evidence="2" id="KW-0963">Cytoplasm</keyword>
<dbReference type="PROSITE" id="PS51450">
    <property type="entry name" value="LRR"/>
    <property type="match status" value="1"/>
</dbReference>
<dbReference type="Gene3D" id="3.80.10.10">
    <property type="entry name" value="Ribonuclease Inhibitor"/>
    <property type="match status" value="1"/>
</dbReference>
<dbReference type="SUPFAM" id="SSF52058">
    <property type="entry name" value="L domain-like"/>
    <property type="match status" value="1"/>
</dbReference>
<evidence type="ECO:0000256" key="3">
    <source>
        <dbReference type="ARBA" id="ARBA00022614"/>
    </source>
</evidence>
<dbReference type="PANTHER" id="PTHR15454:SF69">
    <property type="entry name" value="SERINE_THREONINE-PROTEIN KINASE 11-INTERACTING PROTEIN"/>
    <property type="match status" value="1"/>
</dbReference>
<keyword evidence="6" id="KW-1185">Reference proteome</keyword>
<evidence type="ECO:0000256" key="1">
    <source>
        <dbReference type="ARBA" id="ARBA00004496"/>
    </source>
</evidence>
<protein>
    <submittedName>
        <fullName evidence="5">Uncharacterized protein</fullName>
    </submittedName>
</protein>
<evidence type="ECO:0000313" key="5">
    <source>
        <dbReference type="EMBL" id="RZC29550.1"/>
    </source>
</evidence>
<dbReference type="InterPro" id="IPR001611">
    <property type="entry name" value="Leu-rich_rpt"/>
</dbReference>
<evidence type="ECO:0000256" key="4">
    <source>
        <dbReference type="ARBA" id="ARBA00022737"/>
    </source>
</evidence>
<dbReference type="PANTHER" id="PTHR15454">
    <property type="entry name" value="NISCHARIN RELATED"/>
    <property type="match status" value="1"/>
</dbReference>
<comment type="subcellular location">
    <subcellularLocation>
        <location evidence="1">Cytoplasm</location>
    </subcellularLocation>
</comment>
<organism evidence="5 6">
    <name type="scientific">Glycine soja</name>
    <name type="common">Wild soybean</name>
    <dbReference type="NCBI Taxonomy" id="3848"/>
    <lineage>
        <taxon>Eukaryota</taxon>
        <taxon>Viridiplantae</taxon>
        <taxon>Streptophyta</taxon>
        <taxon>Embryophyta</taxon>
        <taxon>Tracheophyta</taxon>
        <taxon>Spermatophyta</taxon>
        <taxon>Magnoliopsida</taxon>
        <taxon>eudicotyledons</taxon>
        <taxon>Gunneridae</taxon>
        <taxon>Pentapetalae</taxon>
        <taxon>rosids</taxon>
        <taxon>fabids</taxon>
        <taxon>Fabales</taxon>
        <taxon>Fabaceae</taxon>
        <taxon>Papilionoideae</taxon>
        <taxon>50 kb inversion clade</taxon>
        <taxon>NPAAA clade</taxon>
        <taxon>indigoferoid/millettioid clade</taxon>
        <taxon>Phaseoleae</taxon>
        <taxon>Glycine</taxon>
        <taxon>Glycine subgen. Soja</taxon>
    </lineage>
</organism>
<dbReference type="Proteomes" id="UP000289340">
    <property type="component" value="Chromosome 1"/>
</dbReference>
<gene>
    <name evidence="5" type="ORF">D0Y65_001222</name>
</gene>
<evidence type="ECO:0000256" key="2">
    <source>
        <dbReference type="ARBA" id="ARBA00022490"/>
    </source>
</evidence>
<keyword evidence="4" id="KW-0677">Repeat</keyword>
<evidence type="ECO:0000313" key="6">
    <source>
        <dbReference type="Proteomes" id="UP000289340"/>
    </source>
</evidence>
<sequence>MHVSGLIFKLVLRNNALTTLRGIENLKSLEGLDVSYNIISNFSKLEFFAGLPYLQSLWLEGNPLCCDRWYRAQVFSFFSYPERLKLDDKEINTCDFWKRQIIIASMHKRPASFGIYVPTKDEVVIEGGNIRRAHN</sequence>
<name>A0A445M1V1_GLYSO</name>
<proteinExistence type="predicted"/>
<dbReference type="EMBL" id="QZWG01000001">
    <property type="protein sequence ID" value="RZC29550.1"/>
    <property type="molecule type" value="Genomic_DNA"/>
</dbReference>
<dbReference type="InterPro" id="IPR032675">
    <property type="entry name" value="LRR_dom_sf"/>
</dbReference>
<dbReference type="GO" id="GO:0005737">
    <property type="term" value="C:cytoplasm"/>
    <property type="evidence" value="ECO:0007669"/>
    <property type="project" value="UniProtKB-SubCell"/>
</dbReference>
<dbReference type="FunFam" id="3.80.10.10:FF:002121">
    <property type="entry name" value="Uncharacterized protein"/>
    <property type="match status" value="1"/>
</dbReference>
<keyword evidence="3" id="KW-0433">Leucine-rich repeat</keyword>
<reference evidence="5 6" key="1">
    <citation type="submission" date="2018-09" db="EMBL/GenBank/DDBJ databases">
        <title>A high-quality reference genome of wild soybean provides a powerful tool to mine soybean genomes.</title>
        <authorList>
            <person name="Xie M."/>
            <person name="Chung C.Y.L."/>
            <person name="Li M.-W."/>
            <person name="Wong F.-L."/>
            <person name="Chan T.-F."/>
            <person name="Lam H.-M."/>
        </authorList>
    </citation>
    <scope>NUCLEOTIDE SEQUENCE [LARGE SCALE GENOMIC DNA]</scope>
    <source>
        <strain evidence="6">cv. W05</strain>
        <tissue evidence="5">Hypocotyl of etiolated seedlings</tissue>
    </source>
</reference>